<dbReference type="AlphaFoldDB" id="A0A316VFQ8"/>
<dbReference type="FunFam" id="3.40.30.10:FF:000245">
    <property type="entry name" value="Thioredoxin"/>
    <property type="match status" value="1"/>
</dbReference>
<dbReference type="InterPro" id="IPR017937">
    <property type="entry name" value="Thioredoxin_CS"/>
</dbReference>
<dbReference type="Gene3D" id="3.40.30.10">
    <property type="entry name" value="Glutaredoxin"/>
    <property type="match status" value="1"/>
</dbReference>
<dbReference type="PRINTS" id="PR00421">
    <property type="entry name" value="THIOREDOXIN"/>
</dbReference>
<feature type="domain" description="Thioredoxin" evidence="3">
    <location>
        <begin position="1"/>
        <end position="107"/>
    </location>
</feature>
<dbReference type="InterPro" id="IPR036249">
    <property type="entry name" value="Thioredoxin-like_sf"/>
</dbReference>
<evidence type="ECO:0000259" key="3">
    <source>
        <dbReference type="PROSITE" id="PS51352"/>
    </source>
</evidence>
<dbReference type="RefSeq" id="XP_025356658.1">
    <property type="nucleotide sequence ID" value="XM_025500441.1"/>
</dbReference>
<dbReference type="GeneID" id="37022222"/>
<evidence type="ECO:0000313" key="4">
    <source>
        <dbReference type="EMBL" id="PWN36356.1"/>
    </source>
</evidence>
<evidence type="ECO:0000313" key="5">
    <source>
        <dbReference type="Proteomes" id="UP000245771"/>
    </source>
</evidence>
<dbReference type="PROSITE" id="PS00194">
    <property type="entry name" value="THIOREDOXIN_1"/>
    <property type="match status" value="1"/>
</dbReference>
<dbReference type="Pfam" id="PF00085">
    <property type="entry name" value="Thioredoxin"/>
    <property type="match status" value="1"/>
</dbReference>
<sequence length="167" mass="17661">MATVISSTAEFDKTLSSAGEKLVVVDFTASWCPPCKMIAPVFDSLARQHGQNAHFLKVDVDQFQQIAQRYGVRAMPTFVFIRKGGILDQLRGANASKLTEMVSQYINKGSAVPGSGTFPGSGHSLAGGSGSAGAPRAGGILGQIPRENLVPFAIVIAYLAYVVWSKS</sequence>
<organism evidence="4 5">
    <name type="scientific">Meira miltonrushii</name>
    <dbReference type="NCBI Taxonomy" id="1280837"/>
    <lineage>
        <taxon>Eukaryota</taxon>
        <taxon>Fungi</taxon>
        <taxon>Dikarya</taxon>
        <taxon>Basidiomycota</taxon>
        <taxon>Ustilaginomycotina</taxon>
        <taxon>Exobasidiomycetes</taxon>
        <taxon>Exobasidiales</taxon>
        <taxon>Brachybasidiaceae</taxon>
        <taxon>Meira</taxon>
    </lineage>
</organism>
<dbReference type="STRING" id="1280837.A0A316VFQ8"/>
<gene>
    <name evidence="4" type="ORF">FA14DRAFT_172904</name>
</gene>
<proteinExistence type="predicted"/>
<protein>
    <recommendedName>
        <fullName evidence="1">Thioredoxin</fullName>
    </recommendedName>
</protein>
<evidence type="ECO:0000256" key="2">
    <source>
        <dbReference type="ARBA" id="ARBA00023157"/>
    </source>
</evidence>
<dbReference type="InterPro" id="IPR013766">
    <property type="entry name" value="Thioredoxin_domain"/>
</dbReference>
<keyword evidence="2" id="KW-1015">Disulfide bond</keyword>
<reference evidence="4 5" key="1">
    <citation type="journal article" date="2018" name="Mol. Biol. Evol.">
        <title>Broad Genomic Sampling Reveals a Smut Pathogenic Ancestry of the Fungal Clade Ustilaginomycotina.</title>
        <authorList>
            <person name="Kijpornyongpan T."/>
            <person name="Mondo S.J."/>
            <person name="Barry K."/>
            <person name="Sandor L."/>
            <person name="Lee J."/>
            <person name="Lipzen A."/>
            <person name="Pangilinan J."/>
            <person name="LaButti K."/>
            <person name="Hainaut M."/>
            <person name="Henrissat B."/>
            <person name="Grigoriev I.V."/>
            <person name="Spatafora J.W."/>
            <person name="Aime M.C."/>
        </authorList>
    </citation>
    <scope>NUCLEOTIDE SEQUENCE [LARGE SCALE GENOMIC DNA]</scope>
    <source>
        <strain evidence="4 5">MCA 3882</strain>
    </source>
</reference>
<keyword evidence="5" id="KW-1185">Reference proteome</keyword>
<name>A0A316VFQ8_9BASI</name>
<dbReference type="PANTHER" id="PTHR46115">
    <property type="entry name" value="THIOREDOXIN-LIKE PROTEIN 1"/>
    <property type="match status" value="1"/>
</dbReference>
<dbReference type="OrthoDB" id="10263751at2759"/>
<dbReference type="SUPFAM" id="SSF52833">
    <property type="entry name" value="Thioredoxin-like"/>
    <property type="match status" value="1"/>
</dbReference>
<dbReference type="Proteomes" id="UP000245771">
    <property type="component" value="Unassembled WGS sequence"/>
</dbReference>
<evidence type="ECO:0000256" key="1">
    <source>
        <dbReference type="ARBA" id="ARBA00020570"/>
    </source>
</evidence>
<dbReference type="CDD" id="cd02947">
    <property type="entry name" value="TRX_family"/>
    <property type="match status" value="1"/>
</dbReference>
<dbReference type="EMBL" id="KZ819603">
    <property type="protein sequence ID" value="PWN36356.1"/>
    <property type="molecule type" value="Genomic_DNA"/>
</dbReference>
<accession>A0A316VFQ8</accession>
<dbReference type="PROSITE" id="PS51352">
    <property type="entry name" value="THIOREDOXIN_2"/>
    <property type="match status" value="1"/>
</dbReference>
<dbReference type="InParanoid" id="A0A316VFQ8"/>